<dbReference type="Gene3D" id="1.10.520.20">
    <property type="entry name" value="N-terminal domain of the delta subunit of the F1F0-ATP synthase"/>
    <property type="match status" value="1"/>
</dbReference>
<dbReference type="PROSITE" id="PS00389">
    <property type="entry name" value="ATPASE_DELTA"/>
    <property type="match status" value="1"/>
</dbReference>
<dbReference type="HAMAP" id="MF_01416">
    <property type="entry name" value="ATP_synth_delta_bact"/>
    <property type="match status" value="1"/>
</dbReference>
<dbReference type="GO" id="GO:0045259">
    <property type="term" value="C:proton-transporting ATP synthase complex"/>
    <property type="evidence" value="ECO:0007669"/>
    <property type="project" value="UniProtKB-KW"/>
</dbReference>
<dbReference type="NCBIfam" id="NF004403">
    <property type="entry name" value="PRK05758.2-4"/>
    <property type="match status" value="1"/>
</dbReference>
<evidence type="ECO:0000256" key="2">
    <source>
        <dbReference type="ARBA" id="ARBA00022448"/>
    </source>
</evidence>
<keyword evidence="4 8" id="KW-0406">Ion transport</keyword>
<comment type="function">
    <text evidence="8">F(1)F(0) ATP synthase produces ATP from ADP in the presence of a proton or sodium gradient. F-type ATPases consist of two structural domains, F(1) containing the extramembraneous catalytic core and F(0) containing the membrane proton channel, linked together by a central stalk and a peripheral stalk. During catalysis, ATP synthesis in the catalytic domain of F(1) is coupled via a rotary mechanism of the central stalk subunits to proton translocation.</text>
</comment>
<keyword evidence="8" id="KW-1003">Cell membrane</keyword>
<reference evidence="9 10" key="1">
    <citation type="submission" date="2016-10" db="EMBL/GenBank/DDBJ databases">
        <authorList>
            <person name="de Groot N.N."/>
        </authorList>
    </citation>
    <scope>NUCLEOTIDE SEQUENCE [LARGE SCALE GENOMIC DNA]</scope>
    <source>
        <strain evidence="9 10">S3b</strain>
    </source>
</reference>
<evidence type="ECO:0000313" key="9">
    <source>
        <dbReference type="EMBL" id="SDW42372.1"/>
    </source>
</evidence>
<keyword evidence="6 8" id="KW-0139">CF(1)</keyword>
<keyword evidence="7 8" id="KW-0066">ATP synthesis</keyword>
<evidence type="ECO:0000313" key="10">
    <source>
        <dbReference type="Proteomes" id="UP000182429"/>
    </source>
</evidence>
<dbReference type="NCBIfam" id="TIGR01145">
    <property type="entry name" value="ATP_synt_delta"/>
    <property type="match status" value="1"/>
</dbReference>
<dbReference type="PRINTS" id="PR00125">
    <property type="entry name" value="ATPASEDELTA"/>
</dbReference>
<dbReference type="PANTHER" id="PTHR11910">
    <property type="entry name" value="ATP SYNTHASE DELTA CHAIN"/>
    <property type="match status" value="1"/>
</dbReference>
<comment type="similarity">
    <text evidence="8">Belongs to the ATPase delta chain family.</text>
</comment>
<dbReference type="STRING" id="1630.SAMN05216514_10136"/>
<dbReference type="EMBL" id="FNNF01000013">
    <property type="protein sequence ID" value="SDW42372.1"/>
    <property type="molecule type" value="Genomic_DNA"/>
</dbReference>
<dbReference type="InterPro" id="IPR026015">
    <property type="entry name" value="ATP_synth_OSCP/delta_N_sf"/>
</dbReference>
<comment type="subcellular location">
    <subcellularLocation>
        <location evidence="8">Cell membrane</location>
        <topology evidence="8">Peripheral membrane protein</topology>
    </subcellularLocation>
    <subcellularLocation>
        <location evidence="1">Membrane</location>
    </subcellularLocation>
</comment>
<keyword evidence="2 8" id="KW-0813">Transport</keyword>
<keyword evidence="3 8" id="KW-0375">Hydrogen ion transport</keyword>
<evidence type="ECO:0000256" key="5">
    <source>
        <dbReference type="ARBA" id="ARBA00023136"/>
    </source>
</evidence>
<sequence>MDTVAERYAESLFALACEEDAISSYLDDMKLVGEVLESDPKIVQFFSHVLISDEDKCKLLDDSFSSSINKYVLNFLKLLVKKRRIRYIRDIVKSFIGLCNKKLGIEEGLVYTPYALSDEQLKDVEKAMSEKENKTIVLRQIIDESLIGGIKVQINTRVYDDSIKNKVEKLRSKLLESR</sequence>
<evidence type="ECO:0000256" key="6">
    <source>
        <dbReference type="ARBA" id="ARBA00023196"/>
    </source>
</evidence>
<keyword evidence="5 8" id="KW-0472">Membrane</keyword>
<dbReference type="InterPro" id="IPR000711">
    <property type="entry name" value="ATPase_OSCP/dsu"/>
</dbReference>
<gene>
    <name evidence="8" type="primary">atpH</name>
    <name evidence="9" type="ORF">SAMN04487759_11347</name>
</gene>
<protein>
    <recommendedName>
        <fullName evidence="8">ATP synthase subunit delta</fullName>
    </recommendedName>
    <alternativeName>
        <fullName evidence="8">ATP synthase F(1) sector subunit delta</fullName>
    </alternativeName>
    <alternativeName>
        <fullName evidence="8">F-type ATPase subunit delta</fullName>
        <shortName evidence="8">F-ATPase subunit delta</shortName>
    </alternativeName>
</protein>
<dbReference type="Pfam" id="PF00213">
    <property type="entry name" value="OSCP"/>
    <property type="match status" value="1"/>
</dbReference>
<dbReference type="SUPFAM" id="SSF47928">
    <property type="entry name" value="N-terminal domain of the delta subunit of the F1F0-ATP synthase"/>
    <property type="match status" value="1"/>
</dbReference>
<dbReference type="NCBIfam" id="NF009975">
    <property type="entry name" value="PRK13436.1"/>
    <property type="match status" value="1"/>
</dbReference>
<dbReference type="OrthoDB" id="9802471at2"/>
<organism evidence="9 10">
    <name type="scientific">Kandleria vitulina</name>
    <dbReference type="NCBI Taxonomy" id="1630"/>
    <lineage>
        <taxon>Bacteria</taxon>
        <taxon>Bacillati</taxon>
        <taxon>Bacillota</taxon>
        <taxon>Erysipelotrichia</taxon>
        <taxon>Erysipelotrichales</taxon>
        <taxon>Coprobacillaceae</taxon>
        <taxon>Kandleria</taxon>
    </lineage>
</organism>
<evidence type="ECO:0000256" key="1">
    <source>
        <dbReference type="ARBA" id="ARBA00004370"/>
    </source>
</evidence>
<name>A0A1H2TER2_9FIRM</name>
<evidence type="ECO:0000256" key="4">
    <source>
        <dbReference type="ARBA" id="ARBA00023065"/>
    </source>
</evidence>
<comment type="function">
    <text evidence="8">This protein is part of the stalk that links CF(0) to CF(1). It either transmits conformational changes from CF(0) to CF(1) or is implicated in proton conduction.</text>
</comment>
<dbReference type="InterPro" id="IPR020781">
    <property type="entry name" value="ATPase_OSCP/d_CS"/>
</dbReference>
<dbReference type="GO" id="GO:0005886">
    <property type="term" value="C:plasma membrane"/>
    <property type="evidence" value="ECO:0007669"/>
    <property type="project" value="UniProtKB-SubCell"/>
</dbReference>
<dbReference type="eggNOG" id="COG0712">
    <property type="taxonomic scope" value="Bacteria"/>
</dbReference>
<dbReference type="Proteomes" id="UP000182429">
    <property type="component" value="Unassembled WGS sequence"/>
</dbReference>
<proteinExistence type="inferred from homology"/>
<evidence type="ECO:0000256" key="3">
    <source>
        <dbReference type="ARBA" id="ARBA00022781"/>
    </source>
</evidence>
<evidence type="ECO:0000256" key="7">
    <source>
        <dbReference type="ARBA" id="ARBA00023310"/>
    </source>
</evidence>
<evidence type="ECO:0000256" key="8">
    <source>
        <dbReference type="HAMAP-Rule" id="MF_01416"/>
    </source>
</evidence>
<dbReference type="RefSeq" id="WP_074686280.1">
    <property type="nucleotide sequence ID" value="NZ_FNNF01000013.1"/>
</dbReference>
<dbReference type="GO" id="GO:0046933">
    <property type="term" value="F:proton-transporting ATP synthase activity, rotational mechanism"/>
    <property type="evidence" value="ECO:0007669"/>
    <property type="project" value="UniProtKB-UniRule"/>
</dbReference>
<accession>A0A1H2TER2</accession>
<dbReference type="AlphaFoldDB" id="A0A1H2TER2"/>